<dbReference type="OrthoDB" id="289058at2"/>
<dbReference type="EMBL" id="CP042913">
    <property type="protein sequence ID" value="QEG37288.1"/>
    <property type="molecule type" value="Genomic_DNA"/>
</dbReference>
<protein>
    <submittedName>
        <fullName evidence="1">Uncharacterized protein</fullName>
    </submittedName>
</protein>
<dbReference type="AlphaFoldDB" id="A0A5B9QE63"/>
<dbReference type="KEGG" id="bgok:Pr1d_46290"/>
<evidence type="ECO:0000313" key="1">
    <source>
        <dbReference type="EMBL" id="QEG37288.1"/>
    </source>
</evidence>
<organism evidence="1 2">
    <name type="scientific">Bythopirellula goksoeyrii</name>
    <dbReference type="NCBI Taxonomy" id="1400387"/>
    <lineage>
        <taxon>Bacteria</taxon>
        <taxon>Pseudomonadati</taxon>
        <taxon>Planctomycetota</taxon>
        <taxon>Planctomycetia</taxon>
        <taxon>Pirellulales</taxon>
        <taxon>Lacipirellulaceae</taxon>
        <taxon>Bythopirellula</taxon>
    </lineage>
</organism>
<sequence>MHIAKLLSIAIETARSAGYEVREEVLDGAGGGHCTIRGRKCLLLDMTQSHREQLSDTLDALRELPELNLGDLHPILLASLQEPAAEAA</sequence>
<dbReference type="Proteomes" id="UP000323917">
    <property type="component" value="Chromosome"/>
</dbReference>
<evidence type="ECO:0000313" key="2">
    <source>
        <dbReference type="Proteomes" id="UP000323917"/>
    </source>
</evidence>
<name>A0A5B9QE63_9BACT</name>
<gene>
    <name evidence="1" type="ORF">Pr1d_46290</name>
</gene>
<dbReference type="RefSeq" id="WP_148075543.1">
    <property type="nucleotide sequence ID" value="NZ_CP042913.1"/>
</dbReference>
<keyword evidence="2" id="KW-1185">Reference proteome</keyword>
<proteinExistence type="predicted"/>
<accession>A0A5B9QE63</accession>
<reference evidence="1 2" key="1">
    <citation type="submission" date="2019-08" db="EMBL/GenBank/DDBJ databases">
        <title>Deep-cultivation of Planctomycetes and their phenomic and genomic characterization uncovers novel biology.</title>
        <authorList>
            <person name="Wiegand S."/>
            <person name="Jogler M."/>
            <person name="Boedeker C."/>
            <person name="Pinto D."/>
            <person name="Vollmers J."/>
            <person name="Rivas-Marin E."/>
            <person name="Kohn T."/>
            <person name="Peeters S.H."/>
            <person name="Heuer A."/>
            <person name="Rast P."/>
            <person name="Oberbeckmann S."/>
            <person name="Bunk B."/>
            <person name="Jeske O."/>
            <person name="Meyerdierks A."/>
            <person name="Storesund J.E."/>
            <person name="Kallscheuer N."/>
            <person name="Luecker S."/>
            <person name="Lage O.M."/>
            <person name="Pohl T."/>
            <person name="Merkel B.J."/>
            <person name="Hornburger P."/>
            <person name="Mueller R.-W."/>
            <person name="Bruemmer F."/>
            <person name="Labrenz M."/>
            <person name="Spormann A.M."/>
            <person name="Op den Camp H."/>
            <person name="Overmann J."/>
            <person name="Amann R."/>
            <person name="Jetten M.S.M."/>
            <person name="Mascher T."/>
            <person name="Medema M.H."/>
            <person name="Devos D.P."/>
            <person name="Kaster A.-K."/>
            <person name="Ovreas L."/>
            <person name="Rohde M."/>
            <person name="Galperin M.Y."/>
            <person name="Jogler C."/>
        </authorList>
    </citation>
    <scope>NUCLEOTIDE SEQUENCE [LARGE SCALE GENOMIC DNA]</scope>
    <source>
        <strain evidence="1 2">Pr1d</strain>
    </source>
</reference>